<organism evidence="2 3">
    <name type="scientific">Aphanizomenon flos-aquae WA102</name>
    <dbReference type="NCBI Taxonomy" id="1710896"/>
    <lineage>
        <taxon>Bacteria</taxon>
        <taxon>Bacillati</taxon>
        <taxon>Cyanobacteriota</taxon>
        <taxon>Cyanophyceae</taxon>
        <taxon>Nostocales</taxon>
        <taxon>Aphanizomenonaceae</taxon>
        <taxon>Aphanizomenon</taxon>
    </lineage>
</organism>
<name>A0A1B7WR42_APHFL</name>
<comment type="caution">
    <text evidence="2">The sequence shown here is derived from an EMBL/GenBank/DDBJ whole genome shotgun (WGS) entry which is preliminary data.</text>
</comment>
<dbReference type="InterPro" id="IPR023214">
    <property type="entry name" value="HAD_sf"/>
</dbReference>
<dbReference type="Pfam" id="PF25109">
    <property type="entry name" value="HAD_PNKP"/>
    <property type="match status" value="1"/>
</dbReference>
<evidence type="ECO:0000313" key="2">
    <source>
        <dbReference type="EMBL" id="OBQ39604.1"/>
    </source>
</evidence>
<dbReference type="Gene3D" id="3.40.50.1000">
    <property type="entry name" value="HAD superfamily/HAD-like"/>
    <property type="match status" value="1"/>
</dbReference>
<dbReference type="SUPFAM" id="SSF56784">
    <property type="entry name" value="HAD-like"/>
    <property type="match status" value="1"/>
</dbReference>
<reference evidence="2 3" key="1">
    <citation type="submission" date="2015-09" db="EMBL/GenBank/DDBJ databases">
        <title>Aphanizomenon flos-aquae WA102.</title>
        <authorList>
            <person name="Driscoll C."/>
        </authorList>
    </citation>
    <scope>NUCLEOTIDE SEQUENCE [LARGE SCALE GENOMIC DNA]</scope>
    <source>
        <strain evidence="2">WA102</strain>
    </source>
</reference>
<gene>
    <name evidence="2" type="ORF">AN484_23195</name>
</gene>
<proteinExistence type="predicted"/>
<feature type="domain" description="Polynucleotide kinase PNKP phosphatase" evidence="1">
    <location>
        <begin position="2"/>
        <end position="139"/>
    </location>
</feature>
<sequence length="148" mass="17114">MNCAIVDLDGTLANCDHRLHHIDGAKKNWDLFFQECSDDTVIQPMLNLIKLLSKDYKIVFITARPEKNRYLTTKWLNDNNIDYDLLMMRGDKDFNKSPVSKKKMLESVIAKGYNPVYSFDDRLDCAEMFRSMGLYSMLVGENLGPVSY</sequence>
<dbReference type="Proteomes" id="UP000092093">
    <property type="component" value="Unassembled WGS sequence"/>
</dbReference>
<accession>A0A1B7WR42</accession>
<dbReference type="AlphaFoldDB" id="A0A1B7WR42"/>
<dbReference type="InterPro" id="IPR036412">
    <property type="entry name" value="HAD-like_sf"/>
</dbReference>
<dbReference type="InterPro" id="IPR056782">
    <property type="entry name" value="HAD_PNKP"/>
</dbReference>
<evidence type="ECO:0000313" key="3">
    <source>
        <dbReference type="Proteomes" id="UP000092093"/>
    </source>
</evidence>
<dbReference type="EMBL" id="LJOW01000193">
    <property type="protein sequence ID" value="OBQ39604.1"/>
    <property type="molecule type" value="Genomic_DNA"/>
</dbReference>
<protein>
    <recommendedName>
        <fullName evidence="1">Polynucleotide kinase PNKP phosphatase domain-containing protein</fullName>
    </recommendedName>
</protein>
<evidence type="ECO:0000259" key="1">
    <source>
        <dbReference type="Pfam" id="PF25109"/>
    </source>
</evidence>